<reference evidence="2" key="1">
    <citation type="submission" date="2017-04" db="EMBL/GenBank/DDBJ databases">
        <authorList>
            <person name="Varghese N."/>
            <person name="Submissions S."/>
        </authorList>
    </citation>
    <scope>NUCLEOTIDE SEQUENCE [LARGE SCALE GENOMIC DNA]</scope>
    <source>
        <strain evidence="2">DSM 12126</strain>
    </source>
</reference>
<gene>
    <name evidence="1" type="ORF">SAMN04488524_3232</name>
</gene>
<name>A0A1W2CTZ4_9SPHI</name>
<dbReference type="Proteomes" id="UP000192756">
    <property type="component" value="Unassembled WGS sequence"/>
</dbReference>
<dbReference type="EMBL" id="FWXT01000002">
    <property type="protein sequence ID" value="SMC88725.1"/>
    <property type="molecule type" value="Genomic_DNA"/>
</dbReference>
<accession>A0A1W2CTZ4</accession>
<dbReference type="STRING" id="151894.SAMN04488524_3232"/>
<protein>
    <submittedName>
        <fullName evidence="1">Uncharacterized protein</fullName>
    </submittedName>
</protein>
<evidence type="ECO:0000313" key="1">
    <source>
        <dbReference type="EMBL" id="SMC88725.1"/>
    </source>
</evidence>
<keyword evidence="2" id="KW-1185">Reference proteome</keyword>
<sequence length="52" mass="6055">MRTKKIQSGKLIKISETALLSLIANRLHDRMLFPEKVEEAKRYIRSIKVSTI</sequence>
<organism evidence="1 2">
    <name type="scientific">Pedobacter africanus</name>
    <dbReference type="NCBI Taxonomy" id="151894"/>
    <lineage>
        <taxon>Bacteria</taxon>
        <taxon>Pseudomonadati</taxon>
        <taxon>Bacteroidota</taxon>
        <taxon>Sphingobacteriia</taxon>
        <taxon>Sphingobacteriales</taxon>
        <taxon>Sphingobacteriaceae</taxon>
        <taxon>Pedobacter</taxon>
    </lineage>
</organism>
<proteinExistence type="predicted"/>
<evidence type="ECO:0000313" key="2">
    <source>
        <dbReference type="Proteomes" id="UP000192756"/>
    </source>
</evidence>
<dbReference type="AlphaFoldDB" id="A0A1W2CTZ4"/>